<dbReference type="SMART" id="SM00144">
    <property type="entry name" value="PI3K_rbd"/>
    <property type="match status" value="1"/>
</dbReference>
<dbReference type="Pfam" id="PF02192">
    <property type="entry name" value="PI3K_p85B"/>
    <property type="match status" value="1"/>
</dbReference>
<dbReference type="CDD" id="cd05165">
    <property type="entry name" value="PI3Kc_I"/>
    <property type="match status" value="1"/>
</dbReference>
<dbReference type="PANTHER" id="PTHR10048">
    <property type="entry name" value="PHOSPHATIDYLINOSITOL KINASE"/>
    <property type="match status" value="1"/>
</dbReference>
<dbReference type="PROSITE" id="PS50290">
    <property type="entry name" value="PI3_4_KINASE_3"/>
    <property type="match status" value="1"/>
</dbReference>
<evidence type="ECO:0000256" key="21">
    <source>
        <dbReference type="ARBA" id="ARBA00078524"/>
    </source>
</evidence>
<dbReference type="SMART" id="SM00145">
    <property type="entry name" value="PI3Ka"/>
    <property type="match status" value="1"/>
</dbReference>
<comment type="catalytic activity">
    <reaction evidence="13">
        <text>a 1,2-diacyl-sn-glycero-3-phospho-(1D-myo-inositol-4,5-bisphosphate) + ATP = a 1,2-diacyl-sn-glycero-3-phospho-(1D-myo-inositol-3,4,5-trisphosphate) + ADP + H(+)</text>
        <dbReference type="Rhea" id="RHEA:21292"/>
        <dbReference type="ChEBI" id="CHEBI:15378"/>
        <dbReference type="ChEBI" id="CHEBI:30616"/>
        <dbReference type="ChEBI" id="CHEBI:57836"/>
        <dbReference type="ChEBI" id="CHEBI:58456"/>
        <dbReference type="ChEBI" id="CHEBI:456216"/>
        <dbReference type="EC" id="2.7.1.153"/>
    </reaction>
    <physiologicalReaction direction="left-to-right" evidence="13">
        <dbReference type="Rhea" id="RHEA:21293"/>
    </physiologicalReaction>
</comment>
<feature type="domain" description="PI3K-RBD" evidence="27">
    <location>
        <begin position="189"/>
        <end position="290"/>
    </location>
</feature>
<dbReference type="SUPFAM" id="SSF48371">
    <property type="entry name" value="ARM repeat"/>
    <property type="match status" value="1"/>
</dbReference>
<dbReference type="Gene3D" id="1.10.1070.11">
    <property type="entry name" value="Phosphatidylinositol 3-/4-kinase, catalytic domain"/>
    <property type="match status" value="1"/>
</dbReference>
<dbReference type="GO" id="GO:0106310">
    <property type="term" value="F:protein serine kinase activity"/>
    <property type="evidence" value="ECO:0007669"/>
    <property type="project" value="RHEA"/>
</dbReference>
<dbReference type="Pfam" id="PF00794">
    <property type="entry name" value="PI3K_rbd"/>
    <property type="match status" value="1"/>
</dbReference>
<dbReference type="EC" id="2.7.1.137" evidence="4"/>
<keyword evidence="9" id="KW-0547">Nucleotide-binding</keyword>
<feature type="domain" description="PIK helical" evidence="26">
    <location>
        <begin position="504"/>
        <end position="681"/>
    </location>
</feature>
<dbReference type="FunFam" id="2.60.40.150:FF:000041">
    <property type="entry name" value="Phosphatidylinositol 4,5-bisphosphate 3-kinase catalytic subunit"/>
    <property type="match status" value="1"/>
</dbReference>
<evidence type="ECO:0000256" key="19">
    <source>
        <dbReference type="ARBA" id="ARBA00073893"/>
    </source>
</evidence>
<dbReference type="InterPro" id="IPR000403">
    <property type="entry name" value="PI3/4_kinase_cat_dom"/>
</dbReference>
<dbReference type="InterPro" id="IPR018936">
    <property type="entry name" value="PI3/4_kinase_CS"/>
</dbReference>
<dbReference type="Gene3D" id="2.60.40.150">
    <property type="entry name" value="C2 domain"/>
    <property type="match status" value="1"/>
</dbReference>
<dbReference type="InterPro" id="IPR029071">
    <property type="entry name" value="Ubiquitin-like_domsf"/>
</dbReference>
<dbReference type="GO" id="GO:0046934">
    <property type="term" value="F:1-phosphatidylinositol-4,5-bisphosphate 3-kinase activity"/>
    <property type="evidence" value="ECO:0007669"/>
    <property type="project" value="UniProtKB-EC"/>
</dbReference>
<evidence type="ECO:0000259" key="27">
    <source>
        <dbReference type="PROSITE" id="PS51546"/>
    </source>
</evidence>
<dbReference type="GO" id="GO:0004674">
    <property type="term" value="F:protein serine/threonine kinase activity"/>
    <property type="evidence" value="ECO:0007669"/>
    <property type="project" value="UniProtKB-KW"/>
</dbReference>
<dbReference type="GO" id="GO:0048015">
    <property type="term" value="P:phosphatidylinositol-mediated signaling"/>
    <property type="evidence" value="ECO:0007669"/>
    <property type="project" value="TreeGrafter"/>
</dbReference>
<dbReference type="Gene3D" id="3.30.1010.10">
    <property type="entry name" value="Phosphatidylinositol 3-kinase Catalytic Subunit, Chain A, domain 4"/>
    <property type="match status" value="1"/>
</dbReference>
<evidence type="ECO:0000256" key="23">
    <source>
        <dbReference type="PROSITE-ProRule" id="PRU00880"/>
    </source>
</evidence>
<keyword evidence="8" id="KW-0808">Transferase</keyword>
<keyword evidence="7" id="KW-0037">Angiogenesis</keyword>
<proteinExistence type="inferred from homology"/>
<dbReference type="InterPro" id="IPR011009">
    <property type="entry name" value="Kinase-like_dom_sf"/>
</dbReference>
<dbReference type="InterPro" id="IPR001263">
    <property type="entry name" value="PI3K_accessory_dom"/>
</dbReference>
<dbReference type="GO" id="GO:0005942">
    <property type="term" value="C:phosphatidylinositol 3-kinase complex"/>
    <property type="evidence" value="ECO:0007669"/>
    <property type="project" value="TreeGrafter"/>
</dbReference>
<evidence type="ECO:0000313" key="30">
    <source>
        <dbReference type="Proteomes" id="UP000245119"/>
    </source>
</evidence>
<dbReference type="GO" id="GO:0006909">
    <property type="term" value="P:phagocytosis"/>
    <property type="evidence" value="ECO:0007669"/>
    <property type="project" value="UniProtKB-KW"/>
</dbReference>
<dbReference type="GO" id="GO:0005737">
    <property type="term" value="C:cytoplasm"/>
    <property type="evidence" value="ECO:0007669"/>
    <property type="project" value="TreeGrafter"/>
</dbReference>
<dbReference type="Gene3D" id="3.10.20.90">
    <property type="entry name" value="Phosphatidylinositol 3-kinase Catalytic Subunit, Chain A, domain 1"/>
    <property type="match status" value="2"/>
</dbReference>
<evidence type="ECO:0000256" key="13">
    <source>
        <dbReference type="ARBA" id="ARBA00023981"/>
    </source>
</evidence>
<dbReference type="EC" id="2.7.11.1" evidence="5"/>
<dbReference type="SMART" id="SM00142">
    <property type="entry name" value="PI3K_C2"/>
    <property type="match status" value="1"/>
</dbReference>
<dbReference type="InterPro" id="IPR003113">
    <property type="entry name" value="PI3K_ABD"/>
</dbReference>
<feature type="domain" description="PI3K-ABD" evidence="25">
    <location>
        <begin position="14"/>
        <end position="103"/>
    </location>
</feature>
<reference evidence="29 30" key="1">
    <citation type="submission" date="2018-04" db="EMBL/GenBank/DDBJ databases">
        <title>The genome of golden apple snail Pomacea canaliculata provides insight into stress tolerance and invasive adaptation.</title>
        <authorList>
            <person name="Liu C."/>
            <person name="Liu B."/>
            <person name="Ren Y."/>
            <person name="Zhang Y."/>
            <person name="Wang H."/>
            <person name="Li S."/>
            <person name="Jiang F."/>
            <person name="Yin L."/>
            <person name="Zhang G."/>
            <person name="Qian W."/>
            <person name="Fan W."/>
        </authorList>
    </citation>
    <scope>NUCLEOTIDE SEQUENCE [LARGE SCALE GENOMIC DNA]</scope>
    <source>
        <strain evidence="29">SZHN2017</strain>
        <tissue evidence="29">Muscle</tissue>
    </source>
</reference>
<dbReference type="Pfam" id="PF00454">
    <property type="entry name" value="PI3_PI4_kinase"/>
    <property type="match status" value="1"/>
</dbReference>
<evidence type="ECO:0000256" key="11">
    <source>
        <dbReference type="ARBA" id="ARBA00022840"/>
    </source>
</evidence>
<evidence type="ECO:0000259" key="24">
    <source>
        <dbReference type="PROSITE" id="PS50290"/>
    </source>
</evidence>
<comment type="subunit">
    <text evidence="18">Heterodimer of a catalytic subunit PIK3CA and a p85 regulatory subunit (PIK3R1, PIK3R2 or PIK3R3). Interacts with IRS1 in nuclear extracts. Interacts with RUFY3. Interacts with RASD2. Interacts with APPL1. Interacts with HRAS and KRAS. Interaction with HRAS/KRAS is required for PI3K pathway signaling and cell proliferation stimulated by EGF and FGF2. Interacts with FAM83B; activates the PI3K/AKT signaling cascade.</text>
</comment>
<evidence type="ECO:0000256" key="8">
    <source>
        <dbReference type="ARBA" id="ARBA00022679"/>
    </source>
</evidence>
<dbReference type="Gene3D" id="1.25.40.70">
    <property type="entry name" value="Phosphatidylinositol 3-kinase, accessory domain (PIK)"/>
    <property type="match status" value="1"/>
</dbReference>
<dbReference type="SMART" id="SM00143">
    <property type="entry name" value="PI3K_p85B"/>
    <property type="match status" value="1"/>
</dbReference>
<dbReference type="InterPro" id="IPR035892">
    <property type="entry name" value="C2_domain_sf"/>
</dbReference>
<evidence type="ECO:0000313" key="29">
    <source>
        <dbReference type="EMBL" id="PVD36676.1"/>
    </source>
</evidence>
<evidence type="ECO:0000256" key="20">
    <source>
        <dbReference type="ARBA" id="ARBA00076072"/>
    </source>
</evidence>
<dbReference type="InterPro" id="IPR016024">
    <property type="entry name" value="ARM-type_fold"/>
</dbReference>
<keyword evidence="30" id="KW-1185">Reference proteome</keyword>
<evidence type="ECO:0000256" key="1">
    <source>
        <dbReference type="ARBA" id="ARBA00004805"/>
    </source>
</evidence>
<dbReference type="AlphaFoldDB" id="A0A2T7PTC3"/>
<comment type="catalytic activity">
    <reaction evidence="17">
        <text>1-octadecanoyl-2-(5Z,8Z,11Z,14Z)-eicosatetraenoyl-sn-glycero-3-phospho-1D-myo-inositol 4,5-bisphosphate + ATP = 1-octadecanoyl-2-(5Z,8Z,11Z,14Z-eicosatetraenoyl)-sn-glycero-3-phospho-(1D-myo-inositol 3,4,5-triphosphate) + ADP + H(+)</text>
        <dbReference type="Rhea" id="RHEA:43396"/>
        <dbReference type="ChEBI" id="CHEBI:15378"/>
        <dbReference type="ChEBI" id="CHEBI:30616"/>
        <dbReference type="ChEBI" id="CHEBI:77137"/>
        <dbReference type="ChEBI" id="CHEBI:83243"/>
        <dbReference type="ChEBI" id="CHEBI:456216"/>
    </reaction>
    <physiologicalReaction direction="left-to-right" evidence="17">
        <dbReference type="Rhea" id="RHEA:43397"/>
    </physiologicalReaction>
</comment>
<dbReference type="PROSITE" id="PS51545">
    <property type="entry name" value="PIK_HELICAL"/>
    <property type="match status" value="1"/>
</dbReference>
<evidence type="ECO:0000256" key="2">
    <source>
        <dbReference type="ARBA" id="ARBA00005189"/>
    </source>
</evidence>
<comment type="similarity">
    <text evidence="23">Belongs to the PI3/PI4-kinase family.</text>
</comment>
<evidence type="ECO:0000256" key="12">
    <source>
        <dbReference type="ARBA" id="ARBA00022907"/>
    </source>
</evidence>
<keyword evidence="10" id="KW-0418">Kinase</keyword>
<evidence type="ECO:0000256" key="3">
    <source>
        <dbReference type="ARBA" id="ARBA00012010"/>
    </source>
</evidence>
<dbReference type="PROSITE" id="PS51546">
    <property type="entry name" value="PI3K_RBD"/>
    <property type="match status" value="1"/>
</dbReference>
<dbReference type="PROSITE" id="PS00916">
    <property type="entry name" value="PI3_4_KINASE_2"/>
    <property type="match status" value="1"/>
</dbReference>
<gene>
    <name evidence="29" type="ORF">C0Q70_03662</name>
</gene>
<dbReference type="GO" id="GO:0016477">
    <property type="term" value="P:cell migration"/>
    <property type="evidence" value="ECO:0007669"/>
    <property type="project" value="TreeGrafter"/>
</dbReference>
<keyword evidence="6" id="KW-0723">Serine/threonine-protein kinase</keyword>
<dbReference type="FunFam" id="1.10.1070.11:FF:000006">
    <property type="entry name" value="Phosphatidylinositol 4,5-bisphosphate 3-kinase catalytic subunit"/>
    <property type="match status" value="1"/>
</dbReference>
<dbReference type="GO" id="GO:0005886">
    <property type="term" value="C:plasma membrane"/>
    <property type="evidence" value="ECO:0007669"/>
    <property type="project" value="TreeGrafter"/>
</dbReference>
<dbReference type="GO" id="GO:0005524">
    <property type="term" value="F:ATP binding"/>
    <property type="evidence" value="ECO:0007669"/>
    <property type="project" value="UniProtKB-KW"/>
</dbReference>
<comment type="pathway">
    <text evidence="1">Phospholipid metabolism; phosphatidylinositol phosphate biosynthesis.</text>
</comment>
<evidence type="ECO:0000256" key="7">
    <source>
        <dbReference type="ARBA" id="ARBA00022657"/>
    </source>
</evidence>
<dbReference type="PANTHER" id="PTHR10048:SF111">
    <property type="entry name" value="PHOSPHATIDYLINOSITOL 3-KINASE AGE-1"/>
    <property type="match status" value="1"/>
</dbReference>
<dbReference type="EC" id="2.7.1.153" evidence="3"/>
<evidence type="ECO:0000256" key="18">
    <source>
        <dbReference type="ARBA" id="ARBA00065166"/>
    </source>
</evidence>
<comment type="catalytic activity">
    <reaction evidence="15">
        <text>L-seryl-[protein] + ATP = O-phospho-L-seryl-[protein] + ADP + H(+)</text>
        <dbReference type="Rhea" id="RHEA:17989"/>
        <dbReference type="Rhea" id="RHEA-COMP:9863"/>
        <dbReference type="Rhea" id="RHEA-COMP:11604"/>
        <dbReference type="ChEBI" id="CHEBI:15378"/>
        <dbReference type="ChEBI" id="CHEBI:29999"/>
        <dbReference type="ChEBI" id="CHEBI:30616"/>
        <dbReference type="ChEBI" id="CHEBI:83421"/>
        <dbReference type="ChEBI" id="CHEBI:456216"/>
        <dbReference type="EC" id="2.7.11.1"/>
    </reaction>
    <physiologicalReaction direction="left-to-right" evidence="15">
        <dbReference type="Rhea" id="RHEA:17990"/>
    </physiologicalReaction>
</comment>
<evidence type="ECO:0000259" key="28">
    <source>
        <dbReference type="PROSITE" id="PS51547"/>
    </source>
</evidence>
<evidence type="ECO:0000256" key="4">
    <source>
        <dbReference type="ARBA" id="ARBA00012073"/>
    </source>
</evidence>
<evidence type="ECO:0000256" key="14">
    <source>
        <dbReference type="ARBA" id="ARBA00023985"/>
    </source>
</evidence>
<feature type="domain" description="C2 PI3K-type" evidence="28">
    <location>
        <begin position="330"/>
        <end position="479"/>
    </location>
</feature>
<dbReference type="FunFam" id="3.30.1010.10:FF:000007">
    <property type="entry name" value="Phosphatidylinositol 4,5-bisphosphate 3-kinase catalytic subunit"/>
    <property type="match status" value="1"/>
</dbReference>
<sequence>MPPSSGELWGHHLMPSQIVVDCLLPTGIIVPLLCNRDATLERVKADLWLEAKKYPLYWKLLDPESYIFLAITQDAEREEFYDETRRLCDLRLFQPILKIMEPLGNREEKMLNYEIGMLIGMPVNEFNENKDLEVITFRRNILKGCKDIVDQRDKGGAHMRALYAYSPEIESSSQLPPHLFEKLKKFTDDNSVIVCVWVVSEDNNRMKYTVKVPHTASPSDVIGDVIRRRSRAMGMTKEHAERCIDEYRHLYVLKVCGCDQFLLAECAISQYKYIRECISKDQIPQLMLHTRENVYATLPETNFVWPSYMQRGIQALTEINNQQTISQWDIHAPLRIKICCATYVNIKELGKIFVQACIYHGTEALCEAKSSKQVESTNPRWDEWLEFLMIPDIPLSARLCLSVCSESKRRNRKVQYALAWGNLQLFDFNNRLQSDKQSLYLWPMPQGMDDLLNPIGLPMSNPNKDCPCLEIEFDRFSHPLVYPPESHFEQLARMATAREYQSGLMQPRDPDSRELAVLDEIVSKDPLSEISEQEKELLWKMREDCLVRPPSLPKLLQAVKWNDRENVAQLYQLLRRWPLIAPEIALELLDCSFSDLQVRAYAVKCLDAGLKDDKLAQYLLQLVQAVKYEPYLDNPLTQFLLKRSLLSQRIGNAFFWHLKSEMHQISIRLRFGLVLEAYCRGCGPYLKMLSQQVEALDKLTKLTDTLKTEVNSDEHMKFLQEQLQQADYQEALRDFHSPLYPSQILGEIRQAECRVMTSKKLPLWLVWENPDTMADVADMEYCIMFKNGDDLRQDMLTLQVIRLMDSLWKNEGLDLRMIPYSCLATGKDIGLIEIVKRAKTITAIQSCGGALSAIQMDSSQLHKWIKEKNPDRYEEAIDAFTKSCAGYCVATFVLGIGDRHPENIMVTEEGQVFHIDFGHFLDHKKKKFGINRERVPFVLTEDFMRVIAKGSDQPAKQPGFKKFQELCCRAYLILRKHAHLIITLFTMMLQCGISELQTLDDIGYIRKTLGVEKTEQLALEYFLEQLRNAYGDSWTTKVDWLFHNIKQLY</sequence>
<keyword evidence="12" id="KW-0581">Phagocytosis</keyword>
<evidence type="ECO:0000256" key="10">
    <source>
        <dbReference type="ARBA" id="ARBA00022777"/>
    </source>
</evidence>
<evidence type="ECO:0000256" key="9">
    <source>
        <dbReference type="ARBA" id="ARBA00022741"/>
    </source>
</evidence>
<dbReference type="InterPro" id="IPR015433">
    <property type="entry name" value="PI3/4_kinase"/>
</dbReference>
<dbReference type="InterPro" id="IPR042236">
    <property type="entry name" value="PI3K_accessory_sf"/>
</dbReference>
<evidence type="ECO:0000256" key="16">
    <source>
        <dbReference type="ARBA" id="ARBA00050641"/>
    </source>
</evidence>
<dbReference type="PROSITE" id="PS51544">
    <property type="entry name" value="PI3K_ABD"/>
    <property type="match status" value="1"/>
</dbReference>
<dbReference type="STRING" id="400727.A0A2T7PTC3"/>
<dbReference type="GO" id="GO:0043491">
    <property type="term" value="P:phosphatidylinositol 3-kinase/protein kinase B signal transduction"/>
    <property type="evidence" value="ECO:0007669"/>
    <property type="project" value="TreeGrafter"/>
</dbReference>
<evidence type="ECO:0000256" key="6">
    <source>
        <dbReference type="ARBA" id="ARBA00022527"/>
    </source>
</evidence>
<dbReference type="PROSITE" id="PS00915">
    <property type="entry name" value="PI3_4_KINASE_1"/>
    <property type="match status" value="1"/>
</dbReference>
<comment type="pathway">
    <text evidence="2">Lipid metabolism.</text>
</comment>
<dbReference type="SUPFAM" id="SSF54236">
    <property type="entry name" value="Ubiquitin-like"/>
    <property type="match status" value="1"/>
</dbReference>
<evidence type="ECO:0000256" key="22">
    <source>
        <dbReference type="ARBA" id="ARBA00083121"/>
    </source>
</evidence>
<evidence type="ECO:0000256" key="17">
    <source>
        <dbReference type="ARBA" id="ARBA00051347"/>
    </source>
</evidence>
<dbReference type="Pfam" id="PF00792">
    <property type="entry name" value="PI3K_C2"/>
    <property type="match status" value="1"/>
</dbReference>
<dbReference type="OMA" id="RWSEWLN"/>
<dbReference type="SUPFAM" id="SSF56112">
    <property type="entry name" value="Protein kinase-like (PK-like)"/>
    <property type="match status" value="1"/>
</dbReference>
<organism evidence="29 30">
    <name type="scientific">Pomacea canaliculata</name>
    <name type="common">Golden apple snail</name>
    <dbReference type="NCBI Taxonomy" id="400727"/>
    <lineage>
        <taxon>Eukaryota</taxon>
        <taxon>Metazoa</taxon>
        <taxon>Spiralia</taxon>
        <taxon>Lophotrochozoa</taxon>
        <taxon>Mollusca</taxon>
        <taxon>Gastropoda</taxon>
        <taxon>Caenogastropoda</taxon>
        <taxon>Architaenioglossa</taxon>
        <taxon>Ampullarioidea</taxon>
        <taxon>Ampullariidae</taxon>
        <taxon>Pomacea</taxon>
    </lineage>
</organism>
<dbReference type="InterPro" id="IPR000341">
    <property type="entry name" value="PI3K_Ras-bd_dom"/>
</dbReference>
<dbReference type="InterPro" id="IPR036940">
    <property type="entry name" value="PI3/4_kinase_cat_sf"/>
</dbReference>
<keyword evidence="11" id="KW-0067">ATP-binding</keyword>
<name>A0A2T7PTC3_POMCA</name>
<dbReference type="EMBL" id="PZQS01000002">
    <property type="protein sequence ID" value="PVD36676.1"/>
    <property type="molecule type" value="Genomic_DNA"/>
</dbReference>
<dbReference type="FunFam" id="1.25.40.70:FF:000001">
    <property type="entry name" value="Phosphatidylinositol 4,5-bisphosphate 3-kinase catalytic subunit"/>
    <property type="match status" value="1"/>
</dbReference>
<accession>A0A2T7PTC3</accession>
<evidence type="ECO:0000256" key="15">
    <source>
        <dbReference type="ARBA" id="ARBA00048977"/>
    </source>
</evidence>
<dbReference type="InterPro" id="IPR002420">
    <property type="entry name" value="PI3K-type_C2_dom"/>
</dbReference>
<comment type="catalytic activity">
    <reaction evidence="16">
        <text>1,2-dioctanoyl-sn-glycero-3-phospho-(1D-myo-inositol-4,5-bisphosphate) + ATP = 1,2-dioctanoyl-sn-glycero-3-phospho-(1D-myo-inositol-3,4,5-trisphosphate) + ADP + H(+)</text>
        <dbReference type="Rhea" id="RHEA:55632"/>
        <dbReference type="ChEBI" id="CHEBI:15378"/>
        <dbReference type="ChEBI" id="CHEBI:30616"/>
        <dbReference type="ChEBI" id="CHEBI:83416"/>
        <dbReference type="ChEBI" id="CHEBI:83419"/>
        <dbReference type="ChEBI" id="CHEBI:456216"/>
    </reaction>
    <physiologicalReaction direction="left-to-right" evidence="16">
        <dbReference type="Rhea" id="RHEA:55633"/>
    </physiologicalReaction>
</comment>
<comment type="catalytic activity">
    <reaction evidence="14">
        <text>a 1,2-diacyl-sn-glycero-3-phospho-(1D-myo-inositol) + ATP = a 1,2-diacyl-sn-glycero-3-phospho-(1D-myo-inositol-3-phosphate) + ADP + H(+)</text>
        <dbReference type="Rhea" id="RHEA:12709"/>
        <dbReference type="ChEBI" id="CHEBI:15378"/>
        <dbReference type="ChEBI" id="CHEBI:30616"/>
        <dbReference type="ChEBI" id="CHEBI:57880"/>
        <dbReference type="ChEBI" id="CHEBI:58088"/>
        <dbReference type="ChEBI" id="CHEBI:456216"/>
        <dbReference type="EC" id="2.7.1.137"/>
    </reaction>
    <physiologicalReaction direction="left-to-right" evidence="14">
        <dbReference type="Rhea" id="RHEA:12710"/>
    </physiologicalReaction>
</comment>
<evidence type="ECO:0000259" key="25">
    <source>
        <dbReference type="PROSITE" id="PS51544"/>
    </source>
</evidence>
<comment type="caution">
    <text evidence="29">The sequence shown here is derived from an EMBL/GenBank/DDBJ whole genome shotgun (WGS) entry which is preliminary data.</text>
</comment>
<dbReference type="Proteomes" id="UP000245119">
    <property type="component" value="Linkage Group LG2"/>
</dbReference>
<dbReference type="OrthoDB" id="67688at2759"/>
<protein>
    <recommendedName>
        <fullName evidence="19">Phosphatidylinositol 4,5-bisphosphate 3-kinase catalytic subunit alpha isoform</fullName>
        <ecNumber evidence="4">2.7.1.137</ecNumber>
        <ecNumber evidence="3">2.7.1.153</ecNumber>
        <ecNumber evidence="5">2.7.11.1</ecNumber>
    </recommendedName>
    <alternativeName>
        <fullName evidence="22">Phosphatidylinositol 4,5-bisphosphate 3-kinase 110 kDa catalytic subunit alpha</fullName>
    </alternativeName>
    <alternativeName>
        <fullName evidence="21">Phosphoinositide-3-kinase catalytic alpha polypeptide</fullName>
    </alternativeName>
    <alternativeName>
        <fullName evidence="20">Serine/threonine protein kinase PIK3CA</fullName>
    </alternativeName>
</protein>
<feature type="domain" description="PI3K/PI4K catalytic" evidence="24">
    <location>
        <begin position="749"/>
        <end position="1034"/>
    </location>
</feature>
<dbReference type="SUPFAM" id="SSF49562">
    <property type="entry name" value="C2 domain (Calcium/lipid-binding domain, CaLB)"/>
    <property type="match status" value="1"/>
</dbReference>
<dbReference type="Pfam" id="PF00613">
    <property type="entry name" value="PI3Ka"/>
    <property type="match status" value="1"/>
</dbReference>
<dbReference type="PROSITE" id="PS51547">
    <property type="entry name" value="C2_PI3K"/>
    <property type="match status" value="1"/>
</dbReference>
<dbReference type="GO" id="GO:0016303">
    <property type="term" value="F:1-phosphatidylinositol-3-kinase activity"/>
    <property type="evidence" value="ECO:0007669"/>
    <property type="project" value="UniProtKB-EC"/>
</dbReference>
<evidence type="ECO:0000256" key="5">
    <source>
        <dbReference type="ARBA" id="ARBA00012513"/>
    </source>
</evidence>
<evidence type="ECO:0000259" key="26">
    <source>
        <dbReference type="PROSITE" id="PS51545"/>
    </source>
</evidence>
<dbReference type="SMART" id="SM00146">
    <property type="entry name" value="PI3Kc"/>
    <property type="match status" value="1"/>
</dbReference>
<dbReference type="GO" id="GO:0035005">
    <property type="term" value="F:1-phosphatidylinositol-4-phosphate 3-kinase activity"/>
    <property type="evidence" value="ECO:0007669"/>
    <property type="project" value="TreeGrafter"/>
</dbReference>